<reference evidence="1 2" key="1">
    <citation type="submission" date="2020-08" db="EMBL/GenBank/DDBJ databases">
        <title>Bridging the membrane lipid divide: bacteria of the FCB group superphylum have the potential to synthesize archaeal ether lipids.</title>
        <authorList>
            <person name="Villanueva L."/>
            <person name="Von Meijenfeldt F.A.B."/>
            <person name="Westbye A.B."/>
            <person name="Yadav S."/>
            <person name="Hopmans E.C."/>
            <person name="Dutilh B.E."/>
            <person name="Sinninghe Damste J.S."/>
        </authorList>
    </citation>
    <scope>NUCLEOTIDE SEQUENCE [LARGE SCALE GENOMIC DNA]</scope>
    <source>
        <strain evidence="1">NIOZ-UU17</strain>
    </source>
</reference>
<dbReference type="AlphaFoldDB" id="A0A8J6TLQ7"/>
<dbReference type="EMBL" id="JACNIG010000314">
    <property type="protein sequence ID" value="MBC8433624.1"/>
    <property type="molecule type" value="Genomic_DNA"/>
</dbReference>
<evidence type="ECO:0000313" key="2">
    <source>
        <dbReference type="Proteomes" id="UP000605201"/>
    </source>
</evidence>
<organism evidence="1 2">
    <name type="scientific">Candidatus Desulfatibia vada</name>
    <dbReference type="NCBI Taxonomy" id="2841696"/>
    <lineage>
        <taxon>Bacteria</taxon>
        <taxon>Pseudomonadati</taxon>
        <taxon>Thermodesulfobacteriota</taxon>
        <taxon>Desulfobacteria</taxon>
        <taxon>Desulfobacterales</taxon>
        <taxon>Desulfobacterales incertae sedis</taxon>
        <taxon>Candidatus Desulfatibia</taxon>
    </lineage>
</organism>
<sequence>MVESIEKDETGQKFIYSDTGVKVFVDFKDNLIVDPDDPLIASQARNWRYSKGLVKGLSCLGSENSEDAMTWNVFKTLEKSNPERWFSEIFPQIILDKDEQFIDPMLKFWDKYFPPLLRSAPEGETHADLTIETSNKLIFVEAKYKADISKKTKHDPNRDQIIRNIDVGSWAAKKRSKEFYFILLTLKTNTYSIDKLNYYKSNPSNIIEEIGSYRKDIKDYAALCENIHVICWDQILTSLQNIQAAHKTALNYTNLIDYLNDKLF</sequence>
<dbReference type="Proteomes" id="UP000605201">
    <property type="component" value="Unassembled WGS sequence"/>
</dbReference>
<comment type="caution">
    <text evidence="1">The sequence shown here is derived from an EMBL/GenBank/DDBJ whole genome shotgun (WGS) entry which is preliminary data.</text>
</comment>
<name>A0A8J6TLQ7_9BACT</name>
<evidence type="ECO:0000313" key="1">
    <source>
        <dbReference type="EMBL" id="MBC8433624.1"/>
    </source>
</evidence>
<accession>A0A8J6TLQ7</accession>
<protein>
    <submittedName>
        <fullName evidence="1">Uncharacterized protein</fullName>
    </submittedName>
</protein>
<proteinExistence type="predicted"/>
<gene>
    <name evidence="1" type="ORF">H8D96_17080</name>
</gene>